<dbReference type="Pfam" id="PF00582">
    <property type="entry name" value="Usp"/>
    <property type="match status" value="1"/>
</dbReference>
<evidence type="ECO:0000256" key="1">
    <source>
        <dbReference type="ARBA" id="ARBA00008791"/>
    </source>
</evidence>
<evidence type="ECO:0000259" key="2">
    <source>
        <dbReference type="Pfam" id="PF00582"/>
    </source>
</evidence>
<dbReference type="OrthoDB" id="9788959at2"/>
<organism evidence="3 4">
    <name type="scientific">Maribacter arcticus</name>
    <dbReference type="NCBI Taxonomy" id="561365"/>
    <lineage>
        <taxon>Bacteria</taxon>
        <taxon>Pseudomonadati</taxon>
        <taxon>Bacteroidota</taxon>
        <taxon>Flavobacteriia</taxon>
        <taxon>Flavobacteriales</taxon>
        <taxon>Flavobacteriaceae</taxon>
        <taxon>Maribacter</taxon>
    </lineage>
</organism>
<reference evidence="4" key="1">
    <citation type="submission" date="2017-02" db="EMBL/GenBank/DDBJ databases">
        <authorList>
            <person name="Varghese N."/>
            <person name="Submissions S."/>
        </authorList>
    </citation>
    <scope>NUCLEOTIDE SEQUENCE [LARGE SCALE GENOMIC DNA]</scope>
    <source>
        <strain evidence="4">DSM 23546</strain>
    </source>
</reference>
<protein>
    <submittedName>
        <fullName evidence="3">Nucleotide-binding universal stress protein, UspA family</fullName>
    </submittedName>
</protein>
<evidence type="ECO:0000313" key="4">
    <source>
        <dbReference type="Proteomes" id="UP000190339"/>
    </source>
</evidence>
<feature type="domain" description="UspA" evidence="2">
    <location>
        <begin position="3"/>
        <end position="148"/>
    </location>
</feature>
<comment type="similarity">
    <text evidence="1">Belongs to the universal stress protein A family.</text>
</comment>
<dbReference type="STRING" id="561365.SAMN05660866_02287"/>
<dbReference type="Gene3D" id="3.40.50.12370">
    <property type="match status" value="1"/>
</dbReference>
<dbReference type="CDD" id="cd00293">
    <property type="entry name" value="USP-like"/>
    <property type="match status" value="1"/>
</dbReference>
<gene>
    <name evidence="3" type="ORF">SAMN05660866_02287</name>
</gene>
<keyword evidence="4" id="KW-1185">Reference proteome</keyword>
<name>A0A1T5CGQ1_9FLAO</name>
<dbReference type="SUPFAM" id="SSF52402">
    <property type="entry name" value="Adenine nucleotide alpha hydrolases-like"/>
    <property type="match status" value="2"/>
</dbReference>
<accession>A0A1T5CGQ1</accession>
<dbReference type="Proteomes" id="UP000190339">
    <property type="component" value="Unassembled WGS sequence"/>
</dbReference>
<evidence type="ECO:0000313" key="3">
    <source>
        <dbReference type="EMBL" id="SKB58665.1"/>
    </source>
</evidence>
<dbReference type="PANTHER" id="PTHR46268">
    <property type="entry name" value="STRESS RESPONSE PROTEIN NHAX"/>
    <property type="match status" value="1"/>
</dbReference>
<dbReference type="EMBL" id="FUYL01000006">
    <property type="protein sequence ID" value="SKB58665.1"/>
    <property type="molecule type" value="Genomic_DNA"/>
</dbReference>
<sequence length="282" mass="32094">MDKRILLPTDFSNNALNAIRYALDMHEKEKCEFYLLNVFQVKGYSTKSLMVPEPGDVDYDAAKKYSLDGLEKQIEILNLREKNPKHTFHTISQFNSILYGLKNIIDKKDIDIVIMGTKGAGGTRSTVFGTHTVNIMEKVTECPVLAIPENVRFTPPKEIVFPTDFKASFKRKEIQVLLDIAKNHKSAIRVLHVMESSKLSKTQENNKVLLDHMLDDVGHSFHTMTNVKVQKGIDTFIQSRESGMVAFMNKKHMFFGSILSNPLVKELGFYSEIPILVLKDIE</sequence>
<dbReference type="InterPro" id="IPR006016">
    <property type="entry name" value="UspA"/>
</dbReference>
<proteinExistence type="inferred from homology"/>
<dbReference type="PANTHER" id="PTHR46268:SF6">
    <property type="entry name" value="UNIVERSAL STRESS PROTEIN UP12"/>
    <property type="match status" value="1"/>
</dbReference>
<dbReference type="RefSeq" id="WP_079512732.1">
    <property type="nucleotide sequence ID" value="NZ_FUYL01000006.1"/>
</dbReference>
<dbReference type="AlphaFoldDB" id="A0A1T5CGQ1"/>